<dbReference type="InterPro" id="IPR038753">
    <property type="entry name" value="NFKBIL1"/>
</dbReference>
<gene>
    <name evidence="7" type="ORF">GGX14DRAFT_636747</name>
</gene>
<proteinExistence type="predicted"/>
<comment type="caution">
    <text evidence="7">The sequence shown here is derived from an EMBL/GenBank/DDBJ whole genome shotgun (WGS) entry which is preliminary data.</text>
</comment>
<evidence type="ECO:0000313" key="8">
    <source>
        <dbReference type="Proteomes" id="UP001219525"/>
    </source>
</evidence>
<keyword evidence="8" id="KW-1185">Reference proteome</keyword>
<dbReference type="PANTHER" id="PTHR15263">
    <property type="entry name" value="I-KAPPA-B-LIKE PROTEIN IKBL"/>
    <property type="match status" value="1"/>
</dbReference>
<evidence type="ECO:0000313" key="7">
    <source>
        <dbReference type="EMBL" id="KAJ7207225.1"/>
    </source>
</evidence>
<evidence type="ECO:0000256" key="3">
    <source>
        <dbReference type="ARBA" id="ARBA00022737"/>
    </source>
</evidence>
<keyword evidence="2" id="KW-0597">Phosphoprotein</keyword>
<dbReference type="EMBL" id="JARJCW010000037">
    <property type="protein sequence ID" value="KAJ7207225.1"/>
    <property type="molecule type" value="Genomic_DNA"/>
</dbReference>
<keyword evidence="5" id="KW-0539">Nucleus</keyword>
<keyword evidence="3" id="KW-0677">Repeat</keyword>
<evidence type="ECO:0000256" key="6">
    <source>
        <dbReference type="SAM" id="MobiDB-lite"/>
    </source>
</evidence>
<feature type="compositionally biased region" description="Polar residues" evidence="6">
    <location>
        <begin position="20"/>
        <end position="29"/>
    </location>
</feature>
<accession>A0AAD6VHI6</accession>
<protein>
    <submittedName>
        <fullName evidence="7">Uncharacterized protein</fullName>
    </submittedName>
</protein>
<dbReference type="PANTHER" id="PTHR15263:SF1">
    <property type="entry name" value="NF-KAPPA-B INHIBITOR-LIKE PROTEIN 1"/>
    <property type="match status" value="1"/>
</dbReference>
<organism evidence="7 8">
    <name type="scientific">Mycena pura</name>
    <dbReference type="NCBI Taxonomy" id="153505"/>
    <lineage>
        <taxon>Eukaryota</taxon>
        <taxon>Fungi</taxon>
        <taxon>Dikarya</taxon>
        <taxon>Basidiomycota</taxon>
        <taxon>Agaricomycotina</taxon>
        <taxon>Agaricomycetes</taxon>
        <taxon>Agaricomycetidae</taxon>
        <taxon>Agaricales</taxon>
        <taxon>Marasmiineae</taxon>
        <taxon>Mycenaceae</taxon>
        <taxon>Mycena</taxon>
    </lineage>
</organism>
<evidence type="ECO:0000256" key="4">
    <source>
        <dbReference type="ARBA" id="ARBA00023043"/>
    </source>
</evidence>
<feature type="compositionally biased region" description="Basic and acidic residues" evidence="6">
    <location>
        <begin position="57"/>
        <end position="66"/>
    </location>
</feature>
<dbReference type="GO" id="GO:0043124">
    <property type="term" value="P:negative regulation of canonical NF-kappaB signal transduction"/>
    <property type="evidence" value="ECO:0007669"/>
    <property type="project" value="InterPro"/>
</dbReference>
<evidence type="ECO:0000256" key="2">
    <source>
        <dbReference type="ARBA" id="ARBA00022553"/>
    </source>
</evidence>
<reference evidence="7" key="1">
    <citation type="submission" date="2023-03" db="EMBL/GenBank/DDBJ databases">
        <title>Massive genome expansion in bonnet fungi (Mycena s.s.) driven by repeated elements and novel gene families across ecological guilds.</title>
        <authorList>
            <consortium name="Lawrence Berkeley National Laboratory"/>
            <person name="Harder C.B."/>
            <person name="Miyauchi S."/>
            <person name="Viragh M."/>
            <person name="Kuo A."/>
            <person name="Thoen E."/>
            <person name="Andreopoulos B."/>
            <person name="Lu D."/>
            <person name="Skrede I."/>
            <person name="Drula E."/>
            <person name="Henrissat B."/>
            <person name="Morin E."/>
            <person name="Kohler A."/>
            <person name="Barry K."/>
            <person name="LaButti K."/>
            <person name="Morin E."/>
            <person name="Salamov A."/>
            <person name="Lipzen A."/>
            <person name="Mereny Z."/>
            <person name="Hegedus B."/>
            <person name="Baldrian P."/>
            <person name="Stursova M."/>
            <person name="Weitz H."/>
            <person name="Taylor A."/>
            <person name="Grigoriev I.V."/>
            <person name="Nagy L.G."/>
            <person name="Martin F."/>
            <person name="Kauserud H."/>
        </authorList>
    </citation>
    <scope>NUCLEOTIDE SEQUENCE</scope>
    <source>
        <strain evidence="7">9144</strain>
    </source>
</reference>
<name>A0AAD6VHI6_9AGAR</name>
<dbReference type="GO" id="GO:0005634">
    <property type="term" value="C:nucleus"/>
    <property type="evidence" value="ECO:0007669"/>
    <property type="project" value="UniProtKB-SubCell"/>
</dbReference>
<evidence type="ECO:0000256" key="1">
    <source>
        <dbReference type="ARBA" id="ARBA00004123"/>
    </source>
</evidence>
<keyword evidence="4" id="KW-0040">ANK repeat</keyword>
<dbReference type="Proteomes" id="UP001219525">
    <property type="component" value="Unassembled WGS sequence"/>
</dbReference>
<sequence>MLFTNPRTLKPLPARFAAATNTQTRSTPSGMGYLAFPPGQPPAHSGPQIFSAPDPAAQRERDEAERQQQSLDEAWAARRVRDEAARKQRLEAEAAEALKGEMDWVGSGGILRDARGERDYVRTEAIREELRVRAIERVLTARWEVYEARWADLSAKVGRDRAQPKNVRFTDVPWPACPSENSGRECVTVDDLTVDRVEEFLLGPLKVRGCAVTKKERIRSSLLRWHPDKATALLARVVDTDLEAVQEGIHLVVLSFVHGIHCTINNLRPITNYR</sequence>
<dbReference type="AlphaFoldDB" id="A0AAD6VHI6"/>
<comment type="subcellular location">
    <subcellularLocation>
        <location evidence="1">Nucleus</location>
    </subcellularLocation>
</comment>
<evidence type="ECO:0000256" key="5">
    <source>
        <dbReference type="ARBA" id="ARBA00023242"/>
    </source>
</evidence>
<feature type="region of interest" description="Disordered" evidence="6">
    <location>
        <begin position="20"/>
        <end position="73"/>
    </location>
</feature>